<feature type="compositionally biased region" description="Polar residues" evidence="1">
    <location>
        <begin position="248"/>
        <end position="259"/>
    </location>
</feature>
<keyword evidence="3" id="KW-1185">Reference proteome</keyword>
<feature type="compositionally biased region" description="Basic and acidic residues" evidence="1">
    <location>
        <begin position="224"/>
        <end position="235"/>
    </location>
</feature>
<gene>
    <name evidence="2" type="ORF">CRG98_042267</name>
</gene>
<dbReference type="AlphaFoldDB" id="A0A2I0I062"/>
<evidence type="ECO:0000256" key="1">
    <source>
        <dbReference type="SAM" id="MobiDB-lite"/>
    </source>
</evidence>
<evidence type="ECO:0000313" key="3">
    <source>
        <dbReference type="Proteomes" id="UP000233551"/>
    </source>
</evidence>
<evidence type="ECO:0000313" key="2">
    <source>
        <dbReference type="EMBL" id="PKI37345.1"/>
    </source>
</evidence>
<comment type="caution">
    <text evidence="2">The sequence shown here is derived from an EMBL/GenBank/DDBJ whole genome shotgun (WGS) entry which is preliminary data.</text>
</comment>
<dbReference type="Proteomes" id="UP000233551">
    <property type="component" value="Unassembled WGS sequence"/>
</dbReference>
<name>A0A2I0I062_PUNGR</name>
<reference evidence="2 3" key="1">
    <citation type="submission" date="2017-11" db="EMBL/GenBank/DDBJ databases">
        <title>De-novo sequencing of pomegranate (Punica granatum L.) genome.</title>
        <authorList>
            <person name="Akparov Z."/>
            <person name="Amiraslanov A."/>
            <person name="Hajiyeva S."/>
            <person name="Abbasov M."/>
            <person name="Kaur K."/>
            <person name="Hamwieh A."/>
            <person name="Solovyev V."/>
            <person name="Salamov A."/>
            <person name="Braich B."/>
            <person name="Kosarev P."/>
            <person name="Mahmoud A."/>
            <person name="Hajiyev E."/>
            <person name="Babayeva S."/>
            <person name="Izzatullayeva V."/>
            <person name="Mammadov A."/>
            <person name="Mammadov A."/>
            <person name="Sharifova S."/>
            <person name="Ojaghi J."/>
            <person name="Eynullazada K."/>
            <person name="Bayramov B."/>
            <person name="Abdulazimova A."/>
            <person name="Shahmuradov I."/>
        </authorList>
    </citation>
    <scope>NUCLEOTIDE SEQUENCE [LARGE SCALE GENOMIC DNA]</scope>
    <source>
        <strain evidence="3">cv. AG2017</strain>
        <tissue evidence="2">Leaf</tissue>
    </source>
</reference>
<organism evidence="2 3">
    <name type="scientific">Punica granatum</name>
    <name type="common">Pomegranate</name>
    <dbReference type="NCBI Taxonomy" id="22663"/>
    <lineage>
        <taxon>Eukaryota</taxon>
        <taxon>Viridiplantae</taxon>
        <taxon>Streptophyta</taxon>
        <taxon>Embryophyta</taxon>
        <taxon>Tracheophyta</taxon>
        <taxon>Spermatophyta</taxon>
        <taxon>Magnoliopsida</taxon>
        <taxon>eudicotyledons</taxon>
        <taxon>Gunneridae</taxon>
        <taxon>Pentapetalae</taxon>
        <taxon>rosids</taxon>
        <taxon>malvids</taxon>
        <taxon>Myrtales</taxon>
        <taxon>Lythraceae</taxon>
        <taxon>Punica</taxon>
    </lineage>
</organism>
<feature type="compositionally biased region" description="Basic and acidic residues" evidence="1">
    <location>
        <begin position="322"/>
        <end position="332"/>
    </location>
</feature>
<sequence>MGQSVPADVPHIPPRLRVPGLRVRFNAFRTSLPRTSCPVYCFQDFASGSLLSGLRFPGLRVRFTAFRTSRPRTSRSIHCFQDFASSDFVSGLLLSGLRVPRLRVRFTAFRTSRPRTSCPVYCFRDFASPDFVSGLLLSGLRVHFTAFWTSRPRTPRPLYCFQDFASSDFASILLLSGLRVHIYCFPDFSSILLLSAGFGPSPTTSQIPLTLLSLDRGGRATTENGDRSGRRDQKGASHGTLGPPGSGNKLQMTFRNSTRFPGGRFSGHERLPASLRGTSTKNRDHNDPRAPRNEPRAPQDIQRTLRKPRSKSLGLLGPTALDRGRRANDPPRGKRIAKMNVRMHKEQSGTGGY</sequence>
<protein>
    <submittedName>
        <fullName evidence="2">Uncharacterized protein</fullName>
    </submittedName>
</protein>
<feature type="region of interest" description="Disordered" evidence="1">
    <location>
        <begin position="209"/>
        <end position="334"/>
    </location>
</feature>
<proteinExistence type="predicted"/>
<dbReference type="EMBL" id="PGOL01004434">
    <property type="protein sequence ID" value="PKI37345.1"/>
    <property type="molecule type" value="Genomic_DNA"/>
</dbReference>
<accession>A0A2I0I062</accession>
<feature type="compositionally biased region" description="Basic and acidic residues" evidence="1">
    <location>
        <begin position="281"/>
        <end position="297"/>
    </location>
</feature>